<dbReference type="Gramene" id="EFJ35433">
    <property type="protein sequence ID" value="EFJ35433"/>
    <property type="gene ID" value="SELMODRAFT_438381"/>
</dbReference>
<feature type="compositionally biased region" description="Basic and acidic residues" evidence="1">
    <location>
        <begin position="535"/>
        <end position="544"/>
    </location>
</feature>
<protein>
    <submittedName>
        <fullName evidence="2">Uncharacterized protein</fullName>
    </submittedName>
</protein>
<sequence>MDADKNSGWECGKANAADVERPDGSNPSSDSACSGSDASPRPAADSGFVAISLSSSSLDAAASSSNSEKFSSEEVATLARCLCAPLVSIRVGRIVSHGYFLRPTNSRGHLDLTMLPSSDLRLSFLGDDGTIERLALVSSSPIQGSFPVELQEIATDSSGRSFVLKLASNRSVFFWQSEKSKARGDELVLKMKDILQQRPTLCQQTGIHESRLKSIASGLQTLPPSSSSSFPSGPEALLPGSLPLPSLSNPFVCSSEGDDAPSAVCSQALAAAAIGMSFGLASSTSTTVPGSSSIAATLFSLNQSQRLLRSSGELDKKAFAQRILGSLPQTFVPFPLLVSGSVSVPSVPLSAVVAPYYCPCPLGAASALQYSTFTSHLPSLVSSSAAASFVSVGPPPPLLPPLGFSLPLVSPASGVSLASGPLMGVVLPCPLKPESPSTGVFQGGLADILGVYSSSFLPTSVDLGRNFSSSGLTNLYCQPALENNSSSSSSGGMIWSSNLSHAQASSSDDLSSLESPSPDSSQISSELSAQPSLKDTSEKRSHSK</sequence>
<organism evidence="3">
    <name type="scientific">Selaginella moellendorffii</name>
    <name type="common">Spikemoss</name>
    <dbReference type="NCBI Taxonomy" id="88036"/>
    <lineage>
        <taxon>Eukaryota</taxon>
        <taxon>Viridiplantae</taxon>
        <taxon>Streptophyta</taxon>
        <taxon>Embryophyta</taxon>
        <taxon>Tracheophyta</taxon>
        <taxon>Lycopodiopsida</taxon>
        <taxon>Selaginellales</taxon>
        <taxon>Selaginellaceae</taxon>
        <taxon>Selaginella</taxon>
    </lineage>
</organism>
<evidence type="ECO:0000313" key="2">
    <source>
        <dbReference type="EMBL" id="EFJ35433.1"/>
    </source>
</evidence>
<feature type="region of interest" description="Disordered" evidence="1">
    <location>
        <begin position="505"/>
        <end position="544"/>
    </location>
</feature>
<dbReference type="Proteomes" id="UP000001514">
    <property type="component" value="Unassembled WGS sequence"/>
</dbReference>
<dbReference type="eggNOG" id="ENOG502QPND">
    <property type="taxonomic scope" value="Eukaryota"/>
</dbReference>
<dbReference type="OrthoDB" id="1921521at2759"/>
<accession>D8QXJ6</accession>
<dbReference type="FunCoup" id="D8QXJ6">
    <property type="interactions" value="1102"/>
</dbReference>
<keyword evidence="3" id="KW-1185">Reference proteome</keyword>
<dbReference type="InParanoid" id="D8QXJ6"/>
<dbReference type="HOGENOM" id="CLU_500994_0_0_1"/>
<gene>
    <name evidence="2" type="ORF">SELMODRAFT_438381</name>
</gene>
<dbReference type="PANTHER" id="PTHR36741:SF1">
    <property type="entry name" value="OS07G0100500 PROTEIN"/>
    <property type="match status" value="1"/>
</dbReference>
<feature type="compositionally biased region" description="Low complexity" evidence="1">
    <location>
        <begin position="24"/>
        <end position="40"/>
    </location>
</feature>
<feature type="compositionally biased region" description="Low complexity" evidence="1">
    <location>
        <begin position="505"/>
        <end position="528"/>
    </location>
</feature>
<dbReference type="AlphaFoldDB" id="D8QXJ6"/>
<dbReference type="EMBL" id="GL377568">
    <property type="protein sequence ID" value="EFJ35433.1"/>
    <property type="molecule type" value="Genomic_DNA"/>
</dbReference>
<evidence type="ECO:0000313" key="3">
    <source>
        <dbReference type="Proteomes" id="UP000001514"/>
    </source>
</evidence>
<feature type="region of interest" description="Disordered" evidence="1">
    <location>
        <begin position="1"/>
        <end position="42"/>
    </location>
</feature>
<name>D8QXJ6_SELML</name>
<dbReference type="KEGG" id="smo:SELMODRAFT_438381"/>
<evidence type="ECO:0000256" key="1">
    <source>
        <dbReference type="SAM" id="MobiDB-lite"/>
    </source>
</evidence>
<dbReference type="PANTHER" id="PTHR36741">
    <property type="entry name" value="OS07G0100500 PROTEIN"/>
    <property type="match status" value="1"/>
</dbReference>
<reference evidence="2 3" key="1">
    <citation type="journal article" date="2011" name="Science">
        <title>The Selaginella genome identifies genetic changes associated with the evolution of vascular plants.</title>
        <authorList>
            <person name="Banks J.A."/>
            <person name="Nishiyama T."/>
            <person name="Hasebe M."/>
            <person name="Bowman J.L."/>
            <person name="Gribskov M."/>
            <person name="dePamphilis C."/>
            <person name="Albert V.A."/>
            <person name="Aono N."/>
            <person name="Aoyama T."/>
            <person name="Ambrose B.A."/>
            <person name="Ashton N.W."/>
            <person name="Axtell M.J."/>
            <person name="Barker E."/>
            <person name="Barker M.S."/>
            <person name="Bennetzen J.L."/>
            <person name="Bonawitz N.D."/>
            <person name="Chapple C."/>
            <person name="Cheng C."/>
            <person name="Correa L.G."/>
            <person name="Dacre M."/>
            <person name="DeBarry J."/>
            <person name="Dreyer I."/>
            <person name="Elias M."/>
            <person name="Engstrom E.M."/>
            <person name="Estelle M."/>
            <person name="Feng L."/>
            <person name="Finet C."/>
            <person name="Floyd S.K."/>
            <person name="Frommer W.B."/>
            <person name="Fujita T."/>
            <person name="Gramzow L."/>
            <person name="Gutensohn M."/>
            <person name="Harholt J."/>
            <person name="Hattori M."/>
            <person name="Heyl A."/>
            <person name="Hirai T."/>
            <person name="Hiwatashi Y."/>
            <person name="Ishikawa M."/>
            <person name="Iwata M."/>
            <person name="Karol K.G."/>
            <person name="Koehler B."/>
            <person name="Kolukisaoglu U."/>
            <person name="Kubo M."/>
            <person name="Kurata T."/>
            <person name="Lalonde S."/>
            <person name="Li K."/>
            <person name="Li Y."/>
            <person name="Litt A."/>
            <person name="Lyons E."/>
            <person name="Manning G."/>
            <person name="Maruyama T."/>
            <person name="Michael T.P."/>
            <person name="Mikami K."/>
            <person name="Miyazaki S."/>
            <person name="Morinaga S."/>
            <person name="Murata T."/>
            <person name="Mueller-Roeber B."/>
            <person name="Nelson D.R."/>
            <person name="Obara M."/>
            <person name="Oguri Y."/>
            <person name="Olmstead R.G."/>
            <person name="Onodera N."/>
            <person name="Petersen B.L."/>
            <person name="Pils B."/>
            <person name="Prigge M."/>
            <person name="Rensing S.A."/>
            <person name="Riano-Pachon D.M."/>
            <person name="Roberts A.W."/>
            <person name="Sato Y."/>
            <person name="Scheller H.V."/>
            <person name="Schulz B."/>
            <person name="Schulz C."/>
            <person name="Shakirov E.V."/>
            <person name="Shibagaki N."/>
            <person name="Shinohara N."/>
            <person name="Shippen D.E."/>
            <person name="Soerensen I."/>
            <person name="Sotooka R."/>
            <person name="Sugimoto N."/>
            <person name="Sugita M."/>
            <person name="Sumikawa N."/>
            <person name="Tanurdzic M."/>
            <person name="Theissen G."/>
            <person name="Ulvskov P."/>
            <person name="Wakazuki S."/>
            <person name="Weng J.K."/>
            <person name="Willats W.W."/>
            <person name="Wipf D."/>
            <person name="Wolf P.G."/>
            <person name="Yang L."/>
            <person name="Zimmer A.D."/>
            <person name="Zhu Q."/>
            <person name="Mitros T."/>
            <person name="Hellsten U."/>
            <person name="Loque D."/>
            <person name="Otillar R."/>
            <person name="Salamov A."/>
            <person name="Schmutz J."/>
            <person name="Shapiro H."/>
            <person name="Lindquist E."/>
            <person name="Lucas S."/>
            <person name="Rokhsar D."/>
            <person name="Grigoriev I.V."/>
        </authorList>
    </citation>
    <scope>NUCLEOTIDE SEQUENCE [LARGE SCALE GENOMIC DNA]</scope>
</reference>
<proteinExistence type="predicted"/>